<dbReference type="InterPro" id="IPR029063">
    <property type="entry name" value="SAM-dependent_MTases_sf"/>
</dbReference>
<evidence type="ECO:0000256" key="2">
    <source>
        <dbReference type="ARBA" id="ARBA00022679"/>
    </source>
</evidence>
<dbReference type="SUPFAM" id="SSF53335">
    <property type="entry name" value="S-adenosyl-L-methionine-dependent methyltransferases"/>
    <property type="match status" value="1"/>
</dbReference>
<dbReference type="PANTHER" id="PTHR47816">
    <property type="entry name" value="RIBOSOMAL RNA SMALL SUBUNIT METHYLTRANSFERASE C"/>
    <property type="match status" value="1"/>
</dbReference>
<proteinExistence type="predicted"/>
<feature type="domain" description="Methyltransferase small" evidence="3">
    <location>
        <begin position="29"/>
        <end position="174"/>
    </location>
</feature>
<evidence type="ECO:0000259" key="3">
    <source>
        <dbReference type="Pfam" id="PF05175"/>
    </source>
</evidence>
<dbReference type="InterPro" id="IPR007848">
    <property type="entry name" value="Small_mtfrase_dom"/>
</dbReference>
<protein>
    <submittedName>
        <fullName evidence="4">Unannotated protein</fullName>
    </submittedName>
</protein>
<gene>
    <name evidence="4" type="ORF">UFOPK1684_00454</name>
</gene>
<dbReference type="EMBL" id="CAEZTM010000013">
    <property type="protein sequence ID" value="CAB4566571.1"/>
    <property type="molecule type" value="Genomic_DNA"/>
</dbReference>
<dbReference type="Pfam" id="PF05175">
    <property type="entry name" value="MTS"/>
    <property type="match status" value="1"/>
</dbReference>
<keyword evidence="2" id="KW-0808">Transferase</keyword>
<name>A0A6J6DR31_9ZZZZ</name>
<dbReference type="GO" id="GO:0008757">
    <property type="term" value="F:S-adenosylmethionine-dependent methyltransferase activity"/>
    <property type="evidence" value="ECO:0007669"/>
    <property type="project" value="InterPro"/>
</dbReference>
<accession>A0A6J6DR31</accession>
<evidence type="ECO:0000313" key="4">
    <source>
        <dbReference type="EMBL" id="CAB4566571.1"/>
    </source>
</evidence>
<reference evidence="4" key="1">
    <citation type="submission" date="2020-05" db="EMBL/GenBank/DDBJ databases">
        <authorList>
            <person name="Chiriac C."/>
            <person name="Salcher M."/>
            <person name="Ghai R."/>
            <person name="Kavagutti S V."/>
        </authorList>
    </citation>
    <scope>NUCLEOTIDE SEQUENCE</scope>
</reference>
<sequence length="202" mass="21342">MAGDHYFSPDPQSALRTSVRSLSLRGHEVTLETASGTFSPGGLDAGTEVLLKYAPAVPHSGTLLDIGCGWGPLTVALALEAPGASVFGVDVNDRALHVAHDNAENLGLTNVTVGQPESVPSTLTFDLIWSNPPIRVGKKALHDILALWLPRLSAGAEAYLVVAKKLGADSLLEWLNSGAIPGIRCERVETSRGYRILLVTKT</sequence>
<dbReference type="InterPro" id="IPR046977">
    <property type="entry name" value="RsmC/RlmG"/>
</dbReference>
<dbReference type="Gene3D" id="3.40.50.150">
    <property type="entry name" value="Vaccinia Virus protein VP39"/>
    <property type="match status" value="1"/>
</dbReference>
<dbReference type="AlphaFoldDB" id="A0A6J6DR31"/>
<keyword evidence="1" id="KW-0489">Methyltransferase</keyword>
<organism evidence="4">
    <name type="scientific">freshwater metagenome</name>
    <dbReference type="NCBI Taxonomy" id="449393"/>
    <lineage>
        <taxon>unclassified sequences</taxon>
        <taxon>metagenomes</taxon>
        <taxon>ecological metagenomes</taxon>
    </lineage>
</organism>
<dbReference type="PANTHER" id="PTHR47816:SF4">
    <property type="entry name" value="RIBOSOMAL RNA SMALL SUBUNIT METHYLTRANSFERASE C"/>
    <property type="match status" value="1"/>
</dbReference>
<dbReference type="GO" id="GO:0032259">
    <property type="term" value="P:methylation"/>
    <property type="evidence" value="ECO:0007669"/>
    <property type="project" value="UniProtKB-KW"/>
</dbReference>
<evidence type="ECO:0000256" key="1">
    <source>
        <dbReference type="ARBA" id="ARBA00022603"/>
    </source>
</evidence>
<dbReference type="CDD" id="cd02440">
    <property type="entry name" value="AdoMet_MTases"/>
    <property type="match status" value="1"/>
</dbReference>